<keyword evidence="2" id="KW-1185">Reference proteome</keyword>
<protein>
    <recommendedName>
        <fullName evidence="3">STAS domain-containing protein</fullName>
    </recommendedName>
</protein>
<evidence type="ECO:0000313" key="2">
    <source>
        <dbReference type="Proteomes" id="UP001330812"/>
    </source>
</evidence>
<reference evidence="1 2" key="1">
    <citation type="journal article" date="2015" name="Int. J. Syst. Evol. Microbiol.">
        <title>Amycolatopsis rhabdoformis sp. nov., an actinomycete isolated from a tropical forest soil.</title>
        <authorList>
            <person name="Souza W.R."/>
            <person name="Silva R.E."/>
            <person name="Goodfellow M."/>
            <person name="Busarakam K."/>
            <person name="Figueiro F.S."/>
            <person name="Ferreira D."/>
            <person name="Rodrigues-Filho E."/>
            <person name="Moraes L.A.B."/>
            <person name="Zucchi T.D."/>
        </authorList>
    </citation>
    <scope>NUCLEOTIDE SEQUENCE [LARGE SCALE GENOMIC DNA]</scope>
    <source>
        <strain evidence="1 2">NCIMB 14900</strain>
    </source>
</reference>
<gene>
    <name evidence="1" type="ORF">VSH64_20445</name>
</gene>
<dbReference type="RefSeq" id="WP_326837235.1">
    <property type="nucleotide sequence ID" value="NZ_CP142149.1"/>
</dbReference>
<organism evidence="1 2">
    <name type="scientific">Amycolatopsis rhabdoformis</name>
    <dbReference type="NCBI Taxonomy" id="1448059"/>
    <lineage>
        <taxon>Bacteria</taxon>
        <taxon>Bacillati</taxon>
        <taxon>Actinomycetota</taxon>
        <taxon>Actinomycetes</taxon>
        <taxon>Pseudonocardiales</taxon>
        <taxon>Pseudonocardiaceae</taxon>
        <taxon>Amycolatopsis</taxon>
    </lineage>
</organism>
<name>A0ABZ1IKW2_9PSEU</name>
<dbReference type="EMBL" id="CP142149">
    <property type="protein sequence ID" value="WSE34428.1"/>
    <property type="molecule type" value="Genomic_DNA"/>
</dbReference>
<evidence type="ECO:0000313" key="1">
    <source>
        <dbReference type="EMBL" id="WSE34428.1"/>
    </source>
</evidence>
<sequence>MTETPGDGTVELQIEEVVEVAAGQAVVTVRCLRGPVFLEAGFTRLIPQLPRAERHSPPPTGPATAIDLKLTKIVRYRELRGLDAVHTALVTLRGPGVEQLRSATRDFGCQIVQGTNTARERRKGNP</sequence>
<dbReference type="Proteomes" id="UP001330812">
    <property type="component" value="Chromosome"/>
</dbReference>
<evidence type="ECO:0008006" key="3">
    <source>
        <dbReference type="Google" id="ProtNLM"/>
    </source>
</evidence>
<proteinExistence type="predicted"/>
<accession>A0ABZ1IKW2</accession>